<dbReference type="AlphaFoldDB" id="A0A3L7ARR7"/>
<evidence type="ECO:0000313" key="2">
    <source>
        <dbReference type="EMBL" id="RLP82250.1"/>
    </source>
</evidence>
<accession>A0A3L7ARR7</accession>
<organism evidence="2 3">
    <name type="scientific">Mycetocola lacteus</name>
    <dbReference type="NCBI Taxonomy" id="76637"/>
    <lineage>
        <taxon>Bacteria</taxon>
        <taxon>Bacillati</taxon>
        <taxon>Actinomycetota</taxon>
        <taxon>Actinomycetes</taxon>
        <taxon>Micrococcales</taxon>
        <taxon>Microbacteriaceae</taxon>
        <taxon>Mycetocola</taxon>
    </lineage>
</organism>
<feature type="region of interest" description="Disordered" evidence="1">
    <location>
        <begin position="42"/>
        <end position="61"/>
    </location>
</feature>
<dbReference type="Proteomes" id="UP000269438">
    <property type="component" value="Unassembled WGS sequence"/>
</dbReference>
<evidence type="ECO:0000313" key="3">
    <source>
        <dbReference type="Proteomes" id="UP000269438"/>
    </source>
</evidence>
<keyword evidence="3" id="KW-1185">Reference proteome</keyword>
<evidence type="ECO:0000256" key="1">
    <source>
        <dbReference type="SAM" id="MobiDB-lite"/>
    </source>
</evidence>
<sequence length="61" mass="7783">MRDMWVWTIETGRWEPDDRQEQIEAEWTEYLRKFEASQADFNRQMGRSRSSRRRRWFRRNG</sequence>
<dbReference type="EMBL" id="RCUY01000009">
    <property type="protein sequence ID" value="RLP82250.1"/>
    <property type="molecule type" value="Genomic_DNA"/>
</dbReference>
<comment type="caution">
    <text evidence="2">The sequence shown here is derived from an EMBL/GenBank/DDBJ whole genome shotgun (WGS) entry which is preliminary data.</text>
</comment>
<protein>
    <submittedName>
        <fullName evidence="2">Uncharacterized protein</fullName>
    </submittedName>
</protein>
<proteinExistence type="predicted"/>
<name>A0A3L7ARR7_9MICO</name>
<reference evidence="2 3" key="1">
    <citation type="submission" date="2018-10" db="EMBL/GenBank/DDBJ databases">
        <authorList>
            <person name="Li J."/>
        </authorList>
    </citation>
    <scope>NUCLEOTIDE SEQUENCE [LARGE SCALE GENOMIC DNA]</scope>
    <source>
        <strain evidence="2 3">JCM 11654</strain>
    </source>
</reference>
<feature type="compositionally biased region" description="Basic residues" evidence="1">
    <location>
        <begin position="49"/>
        <end position="61"/>
    </location>
</feature>
<gene>
    <name evidence="2" type="ORF">D9V34_10660</name>
</gene>